<reference evidence="2" key="1">
    <citation type="submission" date="2023-05" db="EMBL/GenBank/DDBJ databases">
        <title>Nepenthes gracilis genome sequencing.</title>
        <authorList>
            <person name="Fukushima K."/>
        </authorList>
    </citation>
    <scope>NUCLEOTIDE SEQUENCE</scope>
    <source>
        <strain evidence="2">SING2019-196</strain>
    </source>
</reference>
<gene>
    <name evidence="2" type="ORF">Nepgr_026663</name>
</gene>
<proteinExistence type="predicted"/>
<keyword evidence="3" id="KW-1185">Reference proteome</keyword>
<name>A0AAD3T886_NEPGR</name>
<dbReference type="EMBL" id="BSYO01000028">
    <property type="protein sequence ID" value="GMH24820.1"/>
    <property type="molecule type" value="Genomic_DNA"/>
</dbReference>
<keyword evidence="1" id="KW-1133">Transmembrane helix</keyword>
<feature type="transmembrane region" description="Helical" evidence="1">
    <location>
        <begin position="66"/>
        <end position="86"/>
    </location>
</feature>
<evidence type="ECO:0000256" key="1">
    <source>
        <dbReference type="SAM" id="Phobius"/>
    </source>
</evidence>
<keyword evidence="1" id="KW-0812">Transmembrane</keyword>
<dbReference type="Proteomes" id="UP001279734">
    <property type="component" value="Unassembled WGS sequence"/>
</dbReference>
<dbReference type="AlphaFoldDB" id="A0AAD3T886"/>
<evidence type="ECO:0000313" key="2">
    <source>
        <dbReference type="EMBL" id="GMH24820.1"/>
    </source>
</evidence>
<protein>
    <submittedName>
        <fullName evidence="2">Uncharacterized protein</fullName>
    </submittedName>
</protein>
<evidence type="ECO:0000313" key="3">
    <source>
        <dbReference type="Proteomes" id="UP001279734"/>
    </source>
</evidence>
<organism evidence="2 3">
    <name type="scientific">Nepenthes gracilis</name>
    <name type="common">Slender pitcher plant</name>
    <dbReference type="NCBI Taxonomy" id="150966"/>
    <lineage>
        <taxon>Eukaryota</taxon>
        <taxon>Viridiplantae</taxon>
        <taxon>Streptophyta</taxon>
        <taxon>Embryophyta</taxon>
        <taxon>Tracheophyta</taxon>
        <taxon>Spermatophyta</taxon>
        <taxon>Magnoliopsida</taxon>
        <taxon>eudicotyledons</taxon>
        <taxon>Gunneridae</taxon>
        <taxon>Pentapetalae</taxon>
        <taxon>Caryophyllales</taxon>
        <taxon>Nepenthaceae</taxon>
        <taxon>Nepenthes</taxon>
    </lineage>
</organism>
<feature type="transmembrane region" description="Helical" evidence="1">
    <location>
        <begin position="20"/>
        <end position="38"/>
    </location>
</feature>
<sequence>MGSSMSACLSCKMSMISHNFFVLASTNLWEFLLFFDAHDFGDASNDSLLMMESEASPSSDCPLEDGLFGAILGVIVFGPSSLAVYIKWLLGVRPTRAGAGGLLLPGACG</sequence>
<accession>A0AAD3T886</accession>
<keyword evidence="1" id="KW-0472">Membrane</keyword>
<comment type="caution">
    <text evidence="2">The sequence shown here is derived from an EMBL/GenBank/DDBJ whole genome shotgun (WGS) entry which is preliminary data.</text>
</comment>